<dbReference type="Pfam" id="PF13377">
    <property type="entry name" value="Peripla_BP_3"/>
    <property type="match status" value="1"/>
</dbReference>
<dbReference type="CDD" id="cd01392">
    <property type="entry name" value="HTH_LacI"/>
    <property type="match status" value="1"/>
</dbReference>
<dbReference type="GO" id="GO:0000976">
    <property type="term" value="F:transcription cis-regulatory region binding"/>
    <property type="evidence" value="ECO:0007669"/>
    <property type="project" value="TreeGrafter"/>
</dbReference>
<dbReference type="SUPFAM" id="SSF53822">
    <property type="entry name" value="Periplasmic binding protein-like I"/>
    <property type="match status" value="1"/>
</dbReference>
<dbReference type="InterPro" id="IPR000843">
    <property type="entry name" value="HTH_LacI"/>
</dbReference>
<dbReference type="RefSeq" id="WP_103238303.1">
    <property type="nucleotide sequence ID" value="NZ_JANJZD010000004.1"/>
</dbReference>
<evidence type="ECO:0000259" key="4">
    <source>
        <dbReference type="PROSITE" id="PS50932"/>
    </source>
</evidence>
<dbReference type="SUPFAM" id="SSF47413">
    <property type="entry name" value="lambda repressor-like DNA-binding domains"/>
    <property type="match status" value="1"/>
</dbReference>
<proteinExistence type="predicted"/>
<dbReference type="Pfam" id="PF00356">
    <property type="entry name" value="LacI"/>
    <property type="match status" value="1"/>
</dbReference>
<dbReference type="PANTHER" id="PTHR30146:SF24">
    <property type="entry name" value="XYLOSE OPERON REGULATORY PROTEIN"/>
    <property type="match status" value="1"/>
</dbReference>
<keyword evidence="1" id="KW-0805">Transcription regulation</keyword>
<dbReference type="GO" id="GO:0003700">
    <property type="term" value="F:DNA-binding transcription factor activity"/>
    <property type="evidence" value="ECO:0007669"/>
    <property type="project" value="TreeGrafter"/>
</dbReference>
<organism evidence="5 6">
    <name type="scientific">Acetatifactor muris</name>
    <dbReference type="NCBI Taxonomy" id="879566"/>
    <lineage>
        <taxon>Bacteria</taxon>
        <taxon>Bacillati</taxon>
        <taxon>Bacillota</taxon>
        <taxon>Clostridia</taxon>
        <taxon>Lachnospirales</taxon>
        <taxon>Lachnospiraceae</taxon>
        <taxon>Acetatifactor</taxon>
    </lineage>
</organism>
<feature type="domain" description="HTH lacI-type" evidence="4">
    <location>
        <begin position="9"/>
        <end position="66"/>
    </location>
</feature>
<dbReference type="InterPro" id="IPR028082">
    <property type="entry name" value="Peripla_BP_I"/>
</dbReference>
<dbReference type="SMART" id="SM00354">
    <property type="entry name" value="HTH_LACI"/>
    <property type="match status" value="1"/>
</dbReference>
<dbReference type="PANTHER" id="PTHR30146">
    <property type="entry name" value="LACI-RELATED TRANSCRIPTIONAL REPRESSOR"/>
    <property type="match status" value="1"/>
</dbReference>
<name>A0A2K4ZCK0_9FIRM</name>
<dbReference type="Gene3D" id="3.40.50.2300">
    <property type="match status" value="2"/>
</dbReference>
<keyword evidence="6" id="KW-1185">Reference proteome</keyword>
<keyword evidence="2" id="KW-0238">DNA-binding</keyword>
<dbReference type="Proteomes" id="UP000236311">
    <property type="component" value="Unassembled WGS sequence"/>
</dbReference>
<dbReference type="InterPro" id="IPR010982">
    <property type="entry name" value="Lambda_DNA-bd_dom_sf"/>
</dbReference>
<dbReference type="EMBL" id="OFSM01000004">
    <property type="protein sequence ID" value="SOY28187.1"/>
    <property type="molecule type" value="Genomic_DNA"/>
</dbReference>
<dbReference type="OrthoDB" id="9775106at2"/>
<accession>A0A2K4ZCK0</accession>
<evidence type="ECO:0000313" key="5">
    <source>
        <dbReference type="EMBL" id="SOY28187.1"/>
    </source>
</evidence>
<dbReference type="Gene3D" id="1.10.260.40">
    <property type="entry name" value="lambda repressor-like DNA-binding domains"/>
    <property type="match status" value="1"/>
</dbReference>
<evidence type="ECO:0000256" key="3">
    <source>
        <dbReference type="ARBA" id="ARBA00023163"/>
    </source>
</evidence>
<dbReference type="InterPro" id="IPR046335">
    <property type="entry name" value="LacI/GalR-like_sensor"/>
</dbReference>
<evidence type="ECO:0000256" key="1">
    <source>
        <dbReference type="ARBA" id="ARBA00023015"/>
    </source>
</evidence>
<gene>
    <name evidence="5" type="primary">degA_1</name>
    <name evidence="5" type="ORF">AMURIS_00894</name>
</gene>
<evidence type="ECO:0000256" key="2">
    <source>
        <dbReference type="ARBA" id="ARBA00023125"/>
    </source>
</evidence>
<dbReference type="AlphaFoldDB" id="A0A2K4ZCK0"/>
<dbReference type="CDD" id="cd06267">
    <property type="entry name" value="PBP1_LacI_sugar_binding-like"/>
    <property type="match status" value="1"/>
</dbReference>
<reference evidence="5 6" key="1">
    <citation type="submission" date="2018-01" db="EMBL/GenBank/DDBJ databases">
        <authorList>
            <person name="Gaut B.S."/>
            <person name="Morton B.R."/>
            <person name="Clegg M.T."/>
            <person name="Duvall M.R."/>
        </authorList>
    </citation>
    <scope>NUCLEOTIDE SEQUENCE [LARGE SCALE GENOMIC DNA]</scope>
    <source>
        <strain evidence="5">GP69</strain>
    </source>
</reference>
<keyword evidence="3" id="KW-0804">Transcription</keyword>
<protein>
    <submittedName>
        <fullName evidence="5">HTH-type transcriptional regulator DegA</fullName>
    </submittedName>
</protein>
<sequence>MEEKKTAGAQIKEIAERLGVSQSTVSVVLGGRGDRIRISKETQKKVRDMAREMNYRPNIYARRLRHAEEEVPYVVVVFWRIDSLNSRVGRFIRGLYEASEKRECRVELMIQPYKPGELMCHADMLSSNRVSGAIISGLSTEDQTELEKQEYSIPIVLIERESTKFHCITMDTYRTGEQCIAYMSAPEIKTAAFIGFGGNSRSERKMEAGFMFGCRDRNIKVKEDWNVYLDCSGYEKGYAAAEKVLANIELPSAWLVADGRLAGGIIDCCQDRNIRVPEDVRIIFFEESAILKYHKPPLSSVDVPAMEMAETALDIVLLACNRQIDIPIRREHSPLYFIRESSGKQ</sequence>
<evidence type="ECO:0000313" key="6">
    <source>
        <dbReference type="Proteomes" id="UP000236311"/>
    </source>
</evidence>
<dbReference type="PROSITE" id="PS50932">
    <property type="entry name" value="HTH_LACI_2"/>
    <property type="match status" value="1"/>
</dbReference>